<dbReference type="AlphaFoldDB" id="A0A501PSJ4"/>
<organism evidence="1 2">
    <name type="scientific">Emcibacter nanhaiensis</name>
    <dbReference type="NCBI Taxonomy" id="1505037"/>
    <lineage>
        <taxon>Bacteria</taxon>
        <taxon>Pseudomonadati</taxon>
        <taxon>Pseudomonadota</taxon>
        <taxon>Alphaproteobacteria</taxon>
        <taxon>Emcibacterales</taxon>
        <taxon>Emcibacteraceae</taxon>
        <taxon>Emcibacter</taxon>
    </lineage>
</organism>
<evidence type="ECO:0000313" key="2">
    <source>
        <dbReference type="Proteomes" id="UP000319148"/>
    </source>
</evidence>
<protein>
    <submittedName>
        <fullName evidence="1">Uncharacterized protein</fullName>
    </submittedName>
</protein>
<comment type="caution">
    <text evidence="1">The sequence shown here is derived from an EMBL/GenBank/DDBJ whole genome shotgun (WGS) entry which is preliminary data.</text>
</comment>
<accession>A0A501PSJ4</accession>
<keyword evidence="2" id="KW-1185">Reference proteome</keyword>
<dbReference type="RefSeq" id="WP_139938006.1">
    <property type="nucleotide sequence ID" value="NZ_JBHSYP010000022.1"/>
</dbReference>
<name>A0A501PSJ4_9PROT</name>
<reference evidence="2" key="1">
    <citation type="submission" date="2019-06" db="EMBL/GenBank/DDBJ databases">
        <title>The complete genome of Emcibacter congregatus ZYLT.</title>
        <authorList>
            <person name="Zhao Z."/>
        </authorList>
    </citation>
    <scope>NUCLEOTIDE SEQUENCE [LARGE SCALE GENOMIC DNA]</scope>
    <source>
        <strain evidence="2">MCCC 1A06723</strain>
    </source>
</reference>
<evidence type="ECO:0000313" key="1">
    <source>
        <dbReference type="EMBL" id="TPD62756.1"/>
    </source>
</evidence>
<proteinExistence type="predicted"/>
<sequence length="131" mass="15001">MESLFHFSSLFLLTGLAVFILFPLQSFSQELNLSSPQPGNLPQSYRIDSNYTPARLLDSDTDEKNNHSYPIGYFINLKYKIKKDIYFLVGRKVTHTVDPRLYAPPGSYEFNPGLTLNRAPSLGQFGFIIRY</sequence>
<dbReference type="EMBL" id="VFIY01000004">
    <property type="protein sequence ID" value="TPD62756.1"/>
    <property type="molecule type" value="Genomic_DNA"/>
</dbReference>
<dbReference type="Proteomes" id="UP000319148">
    <property type="component" value="Unassembled WGS sequence"/>
</dbReference>
<gene>
    <name evidence="1" type="ORF">FIV46_01370</name>
</gene>